<evidence type="ECO:0000313" key="3">
    <source>
        <dbReference type="Proteomes" id="UP000218113"/>
    </source>
</evidence>
<sequence length="257" mass="28727">MATIISFVSQKGGVGKTTSAVNLATAFAFGGYSVLLLDLDPQGSVRFSMGVKKVVKKGTKDIFLSPEIPLKDLIYQTEQNQLSFIFSNIDTIKIEQQVYQIANDSRFLLRRIQEEGQDFDFIIVDAPASTNSLAINAIYCSDLIIMPLQCESLAIKSLKRFLLSFNELQRAIPEKNLRLAGILLTMYDRNVEVHRRVSQQVYQALSDSVFETIIPRNNAIVEASALGKSVITYKLNSIGATAYIRLMDELVDKFSLR</sequence>
<dbReference type="InterPro" id="IPR050678">
    <property type="entry name" value="DNA_Partitioning_ATPase"/>
</dbReference>
<protein>
    <submittedName>
        <fullName evidence="2">Chromosome partitioning protein ParA</fullName>
    </submittedName>
</protein>
<dbReference type="PANTHER" id="PTHR13696">
    <property type="entry name" value="P-LOOP CONTAINING NUCLEOSIDE TRIPHOSPHATE HYDROLASE"/>
    <property type="match status" value="1"/>
</dbReference>
<organism evidence="2 3">
    <name type="scientific">SAR324 cluster bacterium</name>
    <dbReference type="NCBI Taxonomy" id="2024889"/>
    <lineage>
        <taxon>Bacteria</taxon>
        <taxon>Deltaproteobacteria</taxon>
        <taxon>SAR324 cluster</taxon>
    </lineage>
</organism>
<evidence type="ECO:0000259" key="1">
    <source>
        <dbReference type="Pfam" id="PF13614"/>
    </source>
</evidence>
<dbReference type="PIRSF" id="PIRSF009320">
    <property type="entry name" value="Nuc_binding_HP_1000"/>
    <property type="match status" value="1"/>
</dbReference>
<dbReference type="PANTHER" id="PTHR13696:SF98">
    <property type="entry name" value="PLASMID PARTITION PROTEIN A"/>
    <property type="match status" value="1"/>
</dbReference>
<feature type="domain" description="AAA" evidence="1">
    <location>
        <begin position="3"/>
        <end position="172"/>
    </location>
</feature>
<dbReference type="AlphaFoldDB" id="A0A2A4T6C6"/>
<accession>A0A2A4T6C6</accession>
<evidence type="ECO:0000313" key="2">
    <source>
        <dbReference type="EMBL" id="PCI29180.1"/>
    </source>
</evidence>
<gene>
    <name evidence="2" type="ORF">COB67_04600</name>
</gene>
<dbReference type="InterPro" id="IPR027417">
    <property type="entry name" value="P-loop_NTPase"/>
</dbReference>
<dbReference type="InterPro" id="IPR025669">
    <property type="entry name" value="AAA_dom"/>
</dbReference>
<name>A0A2A4T6C6_9DELT</name>
<dbReference type="Gene3D" id="3.40.50.300">
    <property type="entry name" value="P-loop containing nucleotide triphosphate hydrolases"/>
    <property type="match status" value="1"/>
</dbReference>
<dbReference type="Proteomes" id="UP000218113">
    <property type="component" value="Unassembled WGS sequence"/>
</dbReference>
<reference evidence="3" key="1">
    <citation type="submission" date="2017-08" db="EMBL/GenBank/DDBJ databases">
        <title>A dynamic microbial community with high functional redundancy inhabits the cold, oxic subseafloor aquifer.</title>
        <authorList>
            <person name="Tully B.J."/>
            <person name="Wheat C.G."/>
            <person name="Glazer B.T."/>
            <person name="Huber J.A."/>
        </authorList>
    </citation>
    <scope>NUCLEOTIDE SEQUENCE [LARGE SCALE GENOMIC DNA]</scope>
</reference>
<comment type="caution">
    <text evidence="2">The sequence shown here is derived from an EMBL/GenBank/DDBJ whole genome shotgun (WGS) entry which is preliminary data.</text>
</comment>
<dbReference type="CDD" id="cd02042">
    <property type="entry name" value="ParAB_family"/>
    <property type="match status" value="1"/>
</dbReference>
<dbReference type="Pfam" id="PF13614">
    <property type="entry name" value="AAA_31"/>
    <property type="match status" value="1"/>
</dbReference>
<proteinExistence type="predicted"/>
<dbReference type="SUPFAM" id="SSF52540">
    <property type="entry name" value="P-loop containing nucleoside triphosphate hydrolases"/>
    <property type="match status" value="1"/>
</dbReference>
<dbReference type="FunFam" id="3.40.50.300:FF:000285">
    <property type="entry name" value="Sporulation initiation inhibitor Soj"/>
    <property type="match status" value="1"/>
</dbReference>
<dbReference type="EMBL" id="NVSR01000018">
    <property type="protein sequence ID" value="PCI29180.1"/>
    <property type="molecule type" value="Genomic_DNA"/>
</dbReference>